<dbReference type="Gene3D" id="1.50.10.140">
    <property type="match status" value="1"/>
</dbReference>
<gene>
    <name evidence="1" type="ORF">A6302_02416</name>
</gene>
<proteinExistence type="predicted"/>
<dbReference type="AlphaFoldDB" id="A0A1E3H1Q5"/>
<protein>
    <submittedName>
        <fullName evidence="1">Uncharacterized protein</fullName>
    </submittedName>
</protein>
<dbReference type="RefSeq" id="WP_245294024.1">
    <property type="nucleotide sequence ID" value="NZ_MCRJ01000056.1"/>
</dbReference>
<reference evidence="1 2" key="1">
    <citation type="submission" date="2016-07" db="EMBL/GenBank/DDBJ databases">
        <title>Draft Genome Sequence of Methylobrevis pamukkalensis PK2.</title>
        <authorList>
            <person name="Vasilenko O.V."/>
            <person name="Doronina N.V."/>
            <person name="Shmareva M.N."/>
            <person name="Tarlachkov S.V."/>
            <person name="Mustakhimov I."/>
            <person name="Trotsenko Y.A."/>
        </authorList>
    </citation>
    <scope>NUCLEOTIDE SEQUENCE [LARGE SCALE GENOMIC DNA]</scope>
    <source>
        <strain evidence="1 2">PK2</strain>
    </source>
</reference>
<accession>A0A1E3H1Q5</accession>
<dbReference type="Proteomes" id="UP000094622">
    <property type="component" value="Unassembled WGS sequence"/>
</dbReference>
<name>A0A1E3H1Q5_9HYPH</name>
<dbReference type="PATRIC" id="fig|1439726.3.peg.2542"/>
<evidence type="ECO:0000313" key="2">
    <source>
        <dbReference type="Proteomes" id="UP000094622"/>
    </source>
</evidence>
<evidence type="ECO:0000313" key="1">
    <source>
        <dbReference type="EMBL" id="ODN70263.1"/>
    </source>
</evidence>
<keyword evidence="2" id="KW-1185">Reference proteome</keyword>
<sequence length="78" mass="8249">MTAVLTRLSDAALLDTVQRGTLRYFTDFAHPVSGMARERSNDAYASYTAADTVTTGGTGFGVMALVAGAVRGFLKKET</sequence>
<dbReference type="EMBL" id="MCRJ01000056">
    <property type="protein sequence ID" value="ODN70263.1"/>
    <property type="molecule type" value="Genomic_DNA"/>
</dbReference>
<comment type="caution">
    <text evidence="1">The sequence shown here is derived from an EMBL/GenBank/DDBJ whole genome shotgun (WGS) entry which is preliminary data.</text>
</comment>
<organism evidence="1 2">
    <name type="scientific">Methylobrevis pamukkalensis</name>
    <dbReference type="NCBI Taxonomy" id="1439726"/>
    <lineage>
        <taxon>Bacteria</taxon>
        <taxon>Pseudomonadati</taxon>
        <taxon>Pseudomonadota</taxon>
        <taxon>Alphaproteobacteria</taxon>
        <taxon>Hyphomicrobiales</taxon>
        <taxon>Pleomorphomonadaceae</taxon>
        <taxon>Methylobrevis</taxon>
    </lineage>
</organism>